<evidence type="ECO:0000256" key="2">
    <source>
        <dbReference type="PROSITE-ProRule" id="PRU00059"/>
    </source>
</evidence>
<dbReference type="Gene3D" id="2.60.120.290">
    <property type="entry name" value="Spermadhesin, CUB domain"/>
    <property type="match status" value="1"/>
</dbReference>
<keyword evidence="1" id="KW-1015">Disulfide bond</keyword>
<dbReference type="GO" id="GO:0004252">
    <property type="term" value="F:serine-type endopeptidase activity"/>
    <property type="evidence" value="ECO:0007669"/>
    <property type="project" value="TreeGrafter"/>
</dbReference>
<dbReference type="PANTHER" id="PTHR24255:SF31">
    <property type="entry name" value="CUBILIN-LIKE PROTEIN"/>
    <property type="match status" value="1"/>
</dbReference>
<evidence type="ECO:0000313" key="4">
    <source>
        <dbReference type="Proteomes" id="UP000050794"/>
    </source>
</evidence>
<accession>A0A183U7W3</accession>
<dbReference type="Proteomes" id="UP000050794">
    <property type="component" value="Unassembled WGS sequence"/>
</dbReference>
<dbReference type="AlphaFoldDB" id="A0A183U7W3"/>
<evidence type="ECO:0000313" key="5">
    <source>
        <dbReference type="WBParaSite" id="TCNE_0000458301-mRNA-1"/>
    </source>
</evidence>
<dbReference type="SUPFAM" id="SSF49854">
    <property type="entry name" value="Spermadhesin, CUB domain"/>
    <property type="match status" value="1"/>
</dbReference>
<dbReference type="CDD" id="cd00041">
    <property type="entry name" value="CUB"/>
    <property type="match status" value="1"/>
</dbReference>
<dbReference type="Pfam" id="PF00431">
    <property type="entry name" value="CUB"/>
    <property type="match status" value="1"/>
</dbReference>
<keyword evidence="4" id="KW-1185">Reference proteome</keyword>
<name>A0A183U7W3_TOXCA</name>
<proteinExistence type="predicted"/>
<dbReference type="PROSITE" id="PS01180">
    <property type="entry name" value="CUB"/>
    <property type="match status" value="1"/>
</dbReference>
<dbReference type="GO" id="GO:0005615">
    <property type="term" value="C:extracellular space"/>
    <property type="evidence" value="ECO:0007669"/>
    <property type="project" value="TreeGrafter"/>
</dbReference>
<feature type="domain" description="CUB" evidence="3">
    <location>
        <begin position="19"/>
        <end position="109"/>
    </location>
</feature>
<reference evidence="5" key="1">
    <citation type="submission" date="2016-06" db="UniProtKB">
        <authorList>
            <consortium name="WormBaseParasite"/>
        </authorList>
    </citation>
    <scope>IDENTIFICATION</scope>
</reference>
<organism evidence="4 5">
    <name type="scientific">Toxocara canis</name>
    <name type="common">Canine roundworm</name>
    <dbReference type="NCBI Taxonomy" id="6265"/>
    <lineage>
        <taxon>Eukaryota</taxon>
        <taxon>Metazoa</taxon>
        <taxon>Ecdysozoa</taxon>
        <taxon>Nematoda</taxon>
        <taxon>Chromadorea</taxon>
        <taxon>Rhabditida</taxon>
        <taxon>Spirurina</taxon>
        <taxon>Ascaridomorpha</taxon>
        <taxon>Ascaridoidea</taxon>
        <taxon>Toxocaridae</taxon>
        <taxon>Toxocara</taxon>
    </lineage>
</organism>
<dbReference type="PANTHER" id="PTHR24255">
    <property type="entry name" value="COMPLEMENT COMPONENT 1, S SUBCOMPONENT-RELATED"/>
    <property type="match status" value="1"/>
</dbReference>
<dbReference type="InterPro" id="IPR035914">
    <property type="entry name" value="Sperma_CUB_dom_sf"/>
</dbReference>
<evidence type="ECO:0000256" key="1">
    <source>
        <dbReference type="ARBA" id="ARBA00023157"/>
    </source>
</evidence>
<protein>
    <submittedName>
        <fullName evidence="5">CUB domain-containing protein</fullName>
    </submittedName>
</protein>
<comment type="caution">
    <text evidence="2">Lacks conserved residue(s) required for the propagation of feature annotation.</text>
</comment>
<dbReference type="InterPro" id="IPR000859">
    <property type="entry name" value="CUB_dom"/>
</dbReference>
<dbReference type="WBParaSite" id="TCNE_0000458301-mRNA-1">
    <property type="protein sequence ID" value="TCNE_0000458301-mRNA-1"/>
    <property type="gene ID" value="TCNE_0000458301"/>
</dbReference>
<evidence type="ECO:0000259" key="3">
    <source>
        <dbReference type="PROSITE" id="PS01180"/>
    </source>
</evidence>
<sequence>LKLSLAINSPDTKSRISACNRTVNARIKMTGRITSPNYPNPYDHNSTCTTTLEAMDGYQILLVFKDFRLEKARRVFGMSRLSPNLREALAGRPRAPAALERWRSPFSRF</sequence>